<evidence type="ECO:0000256" key="6">
    <source>
        <dbReference type="ARBA" id="ARBA00022932"/>
    </source>
</evidence>
<evidence type="ECO:0000256" key="5">
    <source>
        <dbReference type="ARBA" id="ARBA00022705"/>
    </source>
</evidence>
<reference evidence="10" key="1">
    <citation type="submission" date="2022-08" db="UniProtKB">
        <authorList>
            <consortium name="EnsemblMetazoa"/>
        </authorList>
    </citation>
    <scope>IDENTIFICATION</scope>
    <source>
        <strain evidence="10">05x7-T-G4-1.051#20</strain>
    </source>
</reference>
<protein>
    <recommendedName>
        <fullName evidence="2">DNA-directed DNA polymerase</fullName>
        <ecNumber evidence="2">2.7.7.7</ecNumber>
    </recommendedName>
</protein>
<evidence type="ECO:0000256" key="4">
    <source>
        <dbReference type="ARBA" id="ARBA00022695"/>
    </source>
</evidence>
<feature type="domain" description="DNA-directed DNA polymerase family B mitochondria/virus" evidence="9">
    <location>
        <begin position="61"/>
        <end position="380"/>
    </location>
</feature>
<evidence type="ECO:0000313" key="11">
    <source>
        <dbReference type="Proteomes" id="UP000005408"/>
    </source>
</evidence>
<evidence type="ECO:0000256" key="3">
    <source>
        <dbReference type="ARBA" id="ARBA00022679"/>
    </source>
</evidence>
<dbReference type="Proteomes" id="UP000005408">
    <property type="component" value="Unassembled WGS sequence"/>
</dbReference>
<proteinExistence type="inferred from homology"/>
<evidence type="ECO:0000256" key="1">
    <source>
        <dbReference type="ARBA" id="ARBA00005755"/>
    </source>
</evidence>
<keyword evidence="5" id="KW-0235">DNA replication</keyword>
<dbReference type="InterPro" id="IPR006172">
    <property type="entry name" value="DNA-dir_DNA_pol_B"/>
</dbReference>
<keyword evidence="4" id="KW-0548">Nucleotidyltransferase</keyword>
<evidence type="ECO:0000256" key="8">
    <source>
        <dbReference type="ARBA" id="ARBA00049244"/>
    </source>
</evidence>
<dbReference type="PANTHER" id="PTHR33568:SF3">
    <property type="entry name" value="DNA-DIRECTED DNA POLYMERASE"/>
    <property type="match status" value="1"/>
</dbReference>
<keyword evidence="3" id="KW-0808">Transferase</keyword>
<dbReference type="AlphaFoldDB" id="A0A8W8MPQ6"/>
<dbReference type="GO" id="GO:0000166">
    <property type="term" value="F:nucleotide binding"/>
    <property type="evidence" value="ECO:0007669"/>
    <property type="project" value="InterPro"/>
</dbReference>
<comment type="similarity">
    <text evidence="1">Belongs to the DNA polymerase type-B family.</text>
</comment>
<evidence type="ECO:0000256" key="7">
    <source>
        <dbReference type="ARBA" id="ARBA00023125"/>
    </source>
</evidence>
<dbReference type="Pfam" id="PF03175">
    <property type="entry name" value="DNA_pol_B_2"/>
    <property type="match status" value="1"/>
</dbReference>
<accession>A0A8W8MPQ6</accession>
<sequence>HGCPTCFPTQRQQLKHIRTKHSMNELLTMTLKKRDYIQSLGMKYVYIWEHDFENLLKQNQDASDYVHSLNLQERLDPRKSFFGGRTNAVKMYYQVKEGEKIHYLDFCSLYPSVNKYGRYPVKEPKIITSNFTEITDYFGLVKVKILPPRQLYHPVLPQKINGKLTFALCRTCSEQQQQNPCQCRDEDRAITGVFCTPEIEKAIECGYQILQIYEVYHWDETSQYNAETESNGLFGEYINLFLKIKQEASGWPEWVHTEEDAVKYMEEYALREGIQLERENITKNPALRSIAKLLLNSFWGKFGQRLNMQQTTFFHEREADKFFQLLSNPSKEVSNFHIVSKEIIQVSWQQKENFTKEDYQTNVFIATFTTCWARLKLYKVLQMLDRRVLYFDTDSVIFVSRPGDQEPKVGSFLGQLTSELQPKEYITEFVSGGPKNYAYRTSEGKEVCKIKGFTLNYVNSLKLNFASMLDLVLRPDQGQHSDSTGSCTTIVNPHRIMRHKQQHIIYNRNEEKKYKIVYDKRVIQGDTWDTLPYGY</sequence>
<dbReference type="EC" id="2.7.7.7" evidence="2"/>
<dbReference type="Gene3D" id="3.90.1600.10">
    <property type="entry name" value="Palm domain of DNA polymerase"/>
    <property type="match status" value="2"/>
</dbReference>
<keyword evidence="7" id="KW-0238">DNA-binding</keyword>
<dbReference type="Gene3D" id="1.10.287.690">
    <property type="entry name" value="Helix hairpin bin"/>
    <property type="match status" value="1"/>
</dbReference>
<dbReference type="InterPro" id="IPR043502">
    <property type="entry name" value="DNA/RNA_pol_sf"/>
</dbReference>
<dbReference type="GO" id="GO:0003677">
    <property type="term" value="F:DNA binding"/>
    <property type="evidence" value="ECO:0007669"/>
    <property type="project" value="UniProtKB-KW"/>
</dbReference>
<dbReference type="GO" id="GO:0003887">
    <property type="term" value="F:DNA-directed DNA polymerase activity"/>
    <property type="evidence" value="ECO:0007669"/>
    <property type="project" value="UniProtKB-KW"/>
</dbReference>
<comment type="catalytic activity">
    <reaction evidence="8">
        <text>DNA(n) + a 2'-deoxyribonucleoside 5'-triphosphate = DNA(n+1) + diphosphate</text>
        <dbReference type="Rhea" id="RHEA:22508"/>
        <dbReference type="Rhea" id="RHEA-COMP:17339"/>
        <dbReference type="Rhea" id="RHEA-COMP:17340"/>
        <dbReference type="ChEBI" id="CHEBI:33019"/>
        <dbReference type="ChEBI" id="CHEBI:61560"/>
        <dbReference type="ChEBI" id="CHEBI:173112"/>
        <dbReference type="EC" id="2.7.7.7"/>
    </reaction>
</comment>
<evidence type="ECO:0000259" key="9">
    <source>
        <dbReference type="Pfam" id="PF03175"/>
    </source>
</evidence>
<evidence type="ECO:0000313" key="10">
    <source>
        <dbReference type="EnsemblMetazoa" id="G34460.1:cds"/>
    </source>
</evidence>
<dbReference type="InterPro" id="IPR023211">
    <property type="entry name" value="DNA_pol_palm_dom_sf"/>
</dbReference>
<dbReference type="PANTHER" id="PTHR33568">
    <property type="entry name" value="DNA POLYMERASE"/>
    <property type="match status" value="1"/>
</dbReference>
<dbReference type="SUPFAM" id="SSF56672">
    <property type="entry name" value="DNA/RNA polymerases"/>
    <property type="match status" value="1"/>
</dbReference>
<dbReference type="InterPro" id="IPR004868">
    <property type="entry name" value="DNA-dir_DNA_pol_B_mt/vir"/>
</dbReference>
<dbReference type="PRINTS" id="PR00106">
    <property type="entry name" value="DNAPOLB"/>
</dbReference>
<organism evidence="10 11">
    <name type="scientific">Magallana gigas</name>
    <name type="common">Pacific oyster</name>
    <name type="synonym">Crassostrea gigas</name>
    <dbReference type="NCBI Taxonomy" id="29159"/>
    <lineage>
        <taxon>Eukaryota</taxon>
        <taxon>Metazoa</taxon>
        <taxon>Spiralia</taxon>
        <taxon>Lophotrochozoa</taxon>
        <taxon>Mollusca</taxon>
        <taxon>Bivalvia</taxon>
        <taxon>Autobranchia</taxon>
        <taxon>Pteriomorphia</taxon>
        <taxon>Ostreida</taxon>
        <taxon>Ostreoidea</taxon>
        <taxon>Ostreidae</taxon>
        <taxon>Magallana</taxon>
    </lineage>
</organism>
<keyword evidence="6" id="KW-0239">DNA-directed DNA polymerase</keyword>
<keyword evidence="11" id="KW-1185">Reference proteome</keyword>
<dbReference type="GO" id="GO:0006260">
    <property type="term" value="P:DNA replication"/>
    <property type="evidence" value="ECO:0007669"/>
    <property type="project" value="UniProtKB-KW"/>
</dbReference>
<evidence type="ECO:0000256" key="2">
    <source>
        <dbReference type="ARBA" id="ARBA00012417"/>
    </source>
</evidence>
<dbReference type="EnsemblMetazoa" id="G34460.1">
    <property type="protein sequence ID" value="G34460.1:cds"/>
    <property type="gene ID" value="G34460"/>
</dbReference>
<name>A0A8W8MPQ6_MAGGI</name>